<sequence length="230" mass="25578">MSRIHDMPEDDRPRERLLRLGAGALSDAELLAIFINTGTKGENALQVAQRILREQGSLRNLSRIEAGELAHMRALGPAKAAHLAAAFELGRRAEQAALKDIPLNSPELIYRYIGAEMQSLSYESVRVLLLNQRLCLMRHEELFRGTVNESSAHPRDIVTKALVHRAPGFVLIHNHPSGDPSPSDADRRLTRRVKEAADILGITFADHVIIGCPSESRPHPYFSFRECGLL</sequence>
<dbReference type="NCBIfam" id="TIGR00608">
    <property type="entry name" value="radc"/>
    <property type="match status" value="1"/>
</dbReference>
<keyword evidence="2" id="KW-0479">Metal-binding</keyword>
<dbReference type="Pfam" id="PF20582">
    <property type="entry name" value="UPF0758_N"/>
    <property type="match status" value="1"/>
</dbReference>
<dbReference type="InterPro" id="IPR001405">
    <property type="entry name" value="UPF0758"/>
</dbReference>
<evidence type="ECO:0000313" key="9">
    <source>
        <dbReference type="Proteomes" id="UP000321577"/>
    </source>
</evidence>
<dbReference type="PROSITE" id="PS01302">
    <property type="entry name" value="UPF0758"/>
    <property type="match status" value="1"/>
</dbReference>
<dbReference type="PANTHER" id="PTHR30471:SF3">
    <property type="entry name" value="UPF0758 PROTEIN YEES-RELATED"/>
    <property type="match status" value="1"/>
</dbReference>
<evidence type="ECO:0000256" key="2">
    <source>
        <dbReference type="ARBA" id="ARBA00022723"/>
    </source>
</evidence>
<dbReference type="GO" id="GO:0046872">
    <property type="term" value="F:metal ion binding"/>
    <property type="evidence" value="ECO:0007669"/>
    <property type="project" value="UniProtKB-KW"/>
</dbReference>
<comment type="caution">
    <text evidence="8">The sequence shown here is derived from an EMBL/GenBank/DDBJ whole genome shotgun (WGS) entry which is preliminary data.</text>
</comment>
<evidence type="ECO:0000256" key="4">
    <source>
        <dbReference type="ARBA" id="ARBA00022833"/>
    </source>
</evidence>
<keyword evidence="4" id="KW-0862">Zinc</keyword>
<dbReference type="EMBL" id="BKAG01000065">
    <property type="protein sequence ID" value="GEP45977.1"/>
    <property type="molecule type" value="Genomic_DNA"/>
</dbReference>
<dbReference type="NCBIfam" id="NF000642">
    <property type="entry name" value="PRK00024.1"/>
    <property type="match status" value="1"/>
</dbReference>
<evidence type="ECO:0000256" key="1">
    <source>
        <dbReference type="ARBA" id="ARBA00022670"/>
    </source>
</evidence>
<dbReference type="GO" id="GO:0008237">
    <property type="term" value="F:metallopeptidase activity"/>
    <property type="evidence" value="ECO:0007669"/>
    <property type="project" value="UniProtKB-KW"/>
</dbReference>
<dbReference type="PANTHER" id="PTHR30471">
    <property type="entry name" value="DNA REPAIR PROTEIN RADC"/>
    <property type="match status" value="1"/>
</dbReference>
<dbReference type="PROSITE" id="PS50249">
    <property type="entry name" value="MPN"/>
    <property type="match status" value="1"/>
</dbReference>
<dbReference type="InterPro" id="IPR010994">
    <property type="entry name" value="RuvA_2-like"/>
</dbReference>
<evidence type="ECO:0000259" key="7">
    <source>
        <dbReference type="PROSITE" id="PS50249"/>
    </source>
</evidence>
<evidence type="ECO:0000256" key="5">
    <source>
        <dbReference type="ARBA" id="ARBA00023049"/>
    </source>
</evidence>
<comment type="similarity">
    <text evidence="6">Belongs to the UPF0758 family.</text>
</comment>
<evidence type="ECO:0000256" key="6">
    <source>
        <dbReference type="RuleBase" id="RU003797"/>
    </source>
</evidence>
<keyword evidence="3" id="KW-0378">Hydrolase</keyword>
<dbReference type="SUPFAM" id="SSF47781">
    <property type="entry name" value="RuvA domain 2-like"/>
    <property type="match status" value="1"/>
</dbReference>
<dbReference type="GO" id="GO:0006508">
    <property type="term" value="P:proteolysis"/>
    <property type="evidence" value="ECO:0007669"/>
    <property type="project" value="UniProtKB-KW"/>
</dbReference>
<gene>
    <name evidence="8" type="ORF">BGE01nite_52680</name>
</gene>
<dbReference type="InterPro" id="IPR020891">
    <property type="entry name" value="UPF0758_CS"/>
</dbReference>
<organism evidence="8 9">
    <name type="scientific">Brevifollis gellanilyticus</name>
    <dbReference type="NCBI Taxonomy" id="748831"/>
    <lineage>
        <taxon>Bacteria</taxon>
        <taxon>Pseudomonadati</taxon>
        <taxon>Verrucomicrobiota</taxon>
        <taxon>Verrucomicrobiia</taxon>
        <taxon>Verrucomicrobiales</taxon>
        <taxon>Verrucomicrobiaceae</taxon>
    </lineage>
</organism>
<accession>A0A512MGV2</accession>
<dbReference type="Proteomes" id="UP000321577">
    <property type="component" value="Unassembled WGS sequence"/>
</dbReference>
<protein>
    <recommendedName>
        <fullName evidence="7">MPN domain-containing protein</fullName>
    </recommendedName>
</protein>
<dbReference type="InterPro" id="IPR046778">
    <property type="entry name" value="UPF0758_N"/>
</dbReference>
<feature type="domain" description="MPN" evidence="7">
    <location>
        <begin position="102"/>
        <end position="230"/>
    </location>
</feature>
<proteinExistence type="inferred from homology"/>
<dbReference type="AlphaFoldDB" id="A0A512MGV2"/>
<dbReference type="Pfam" id="PF04002">
    <property type="entry name" value="RadC"/>
    <property type="match status" value="1"/>
</dbReference>
<dbReference type="InterPro" id="IPR037518">
    <property type="entry name" value="MPN"/>
</dbReference>
<name>A0A512MGV2_9BACT</name>
<keyword evidence="9" id="KW-1185">Reference proteome</keyword>
<keyword evidence="5" id="KW-0482">Metalloprotease</keyword>
<dbReference type="InterPro" id="IPR025657">
    <property type="entry name" value="RadC_JAB"/>
</dbReference>
<evidence type="ECO:0000256" key="3">
    <source>
        <dbReference type="ARBA" id="ARBA00022801"/>
    </source>
</evidence>
<dbReference type="Gene3D" id="3.40.140.10">
    <property type="entry name" value="Cytidine Deaminase, domain 2"/>
    <property type="match status" value="1"/>
</dbReference>
<dbReference type="CDD" id="cd08071">
    <property type="entry name" value="MPN_DUF2466"/>
    <property type="match status" value="1"/>
</dbReference>
<keyword evidence="1" id="KW-0645">Protease</keyword>
<reference evidence="8 9" key="1">
    <citation type="submission" date="2019-07" db="EMBL/GenBank/DDBJ databases">
        <title>Whole genome shotgun sequence of Brevifollis gellanilyticus NBRC 108608.</title>
        <authorList>
            <person name="Hosoyama A."/>
            <person name="Uohara A."/>
            <person name="Ohji S."/>
            <person name="Ichikawa N."/>
        </authorList>
    </citation>
    <scope>NUCLEOTIDE SEQUENCE [LARGE SCALE GENOMIC DNA]</scope>
    <source>
        <strain evidence="8 9">NBRC 108608</strain>
    </source>
</reference>
<evidence type="ECO:0000313" key="8">
    <source>
        <dbReference type="EMBL" id="GEP45977.1"/>
    </source>
</evidence>